<dbReference type="SUPFAM" id="SSF52172">
    <property type="entry name" value="CheY-like"/>
    <property type="match status" value="1"/>
</dbReference>
<keyword evidence="3" id="KW-0238">DNA-binding</keyword>
<dbReference type="SMART" id="SM00448">
    <property type="entry name" value="REC"/>
    <property type="match status" value="1"/>
</dbReference>
<dbReference type="PANTHER" id="PTHR48111">
    <property type="entry name" value="REGULATOR OF RPOS"/>
    <property type="match status" value="1"/>
</dbReference>
<dbReference type="Proteomes" id="UP000249842">
    <property type="component" value="Unassembled WGS sequence"/>
</dbReference>
<dbReference type="GO" id="GO:0006355">
    <property type="term" value="P:regulation of DNA-templated transcription"/>
    <property type="evidence" value="ECO:0007669"/>
    <property type="project" value="TreeGrafter"/>
</dbReference>
<evidence type="ECO:0000256" key="2">
    <source>
        <dbReference type="ARBA" id="ARBA00023012"/>
    </source>
</evidence>
<comment type="caution">
    <text evidence="4">Lacks conserved residue(s) required for the propagation of feature annotation.</text>
</comment>
<keyword evidence="1" id="KW-0597">Phosphoprotein</keyword>
<protein>
    <recommendedName>
        <fullName evidence="5">Response regulatory domain-containing protein</fullName>
    </recommendedName>
</protein>
<accession>A0A328AU31</accession>
<dbReference type="GO" id="GO:0005829">
    <property type="term" value="C:cytosol"/>
    <property type="evidence" value="ECO:0007669"/>
    <property type="project" value="TreeGrafter"/>
</dbReference>
<evidence type="ECO:0000256" key="1">
    <source>
        <dbReference type="ARBA" id="ARBA00022553"/>
    </source>
</evidence>
<dbReference type="Gene3D" id="3.40.50.2300">
    <property type="match status" value="1"/>
</dbReference>
<dbReference type="Pfam" id="PF00072">
    <property type="entry name" value="Response_reg"/>
    <property type="match status" value="1"/>
</dbReference>
<dbReference type="InterPro" id="IPR001789">
    <property type="entry name" value="Sig_transdc_resp-reg_receiver"/>
</dbReference>
<evidence type="ECO:0000313" key="6">
    <source>
        <dbReference type="EMBL" id="RAK58500.1"/>
    </source>
</evidence>
<dbReference type="EMBL" id="QFYP01000001">
    <property type="protein sequence ID" value="RAK58500.1"/>
    <property type="molecule type" value="Genomic_DNA"/>
</dbReference>
<evidence type="ECO:0000313" key="7">
    <source>
        <dbReference type="Proteomes" id="UP000249842"/>
    </source>
</evidence>
<keyword evidence="7" id="KW-1185">Reference proteome</keyword>
<feature type="domain" description="Response regulatory" evidence="5">
    <location>
        <begin position="12"/>
        <end position="123"/>
    </location>
</feature>
<evidence type="ECO:0000259" key="5">
    <source>
        <dbReference type="PROSITE" id="PS50110"/>
    </source>
</evidence>
<dbReference type="AlphaFoldDB" id="A0A328AU31"/>
<evidence type="ECO:0000256" key="4">
    <source>
        <dbReference type="PROSITE-ProRule" id="PRU00169"/>
    </source>
</evidence>
<gene>
    <name evidence="6" type="ORF">DJ021_01140</name>
</gene>
<sequence>MDTMTPPGTGKTLLIVEDDVLPAMALRDELQDAGFRVLELTETAHDAILAAQAGKPDLALVNIELQGRDDGIGLARELKAMGIPVLFISGQVSRASSAQTVAVGSMPKPYDPAEMATAVRYILRHLAGDESLPRPPQLEVFVASPDVMPDAA</sequence>
<name>A0A328AU31_9CAUL</name>
<dbReference type="RefSeq" id="WP_111455781.1">
    <property type="nucleotide sequence ID" value="NZ_QFYP01000001.1"/>
</dbReference>
<dbReference type="OrthoDB" id="7471842at2"/>
<dbReference type="GO" id="GO:0000976">
    <property type="term" value="F:transcription cis-regulatory region binding"/>
    <property type="evidence" value="ECO:0007669"/>
    <property type="project" value="TreeGrafter"/>
</dbReference>
<dbReference type="PANTHER" id="PTHR48111:SF40">
    <property type="entry name" value="PHOSPHATE REGULON TRANSCRIPTIONAL REGULATORY PROTEIN PHOB"/>
    <property type="match status" value="1"/>
</dbReference>
<dbReference type="GO" id="GO:0000156">
    <property type="term" value="F:phosphorelay response regulator activity"/>
    <property type="evidence" value="ECO:0007669"/>
    <property type="project" value="TreeGrafter"/>
</dbReference>
<dbReference type="InterPro" id="IPR039420">
    <property type="entry name" value="WalR-like"/>
</dbReference>
<dbReference type="PROSITE" id="PS50110">
    <property type="entry name" value="RESPONSE_REGULATORY"/>
    <property type="match status" value="1"/>
</dbReference>
<keyword evidence="2" id="KW-0902">Two-component regulatory system</keyword>
<proteinExistence type="predicted"/>
<dbReference type="InterPro" id="IPR011006">
    <property type="entry name" value="CheY-like_superfamily"/>
</dbReference>
<reference evidence="7" key="1">
    <citation type="submission" date="2018-05" db="EMBL/GenBank/DDBJ databases">
        <authorList>
            <person name="Li X."/>
        </authorList>
    </citation>
    <scope>NUCLEOTIDE SEQUENCE [LARGE SCALE GENOMIC DNA]</scope>
    <source>
        <strain evidence="7">HKS-05</strain>
    </source>
</reference>
<organism evidence="6 7">
    <name type="scientific">Phenylobacterium hankyongense</name>
    <dbReference type="NCBI Taxonomy" id="1813876"/>
    <lineage>
        <taxon>Bacteria</taxon>
        <taxon>Pseudomonadati</taxon>
        <taxon>Pseudomonadota</taxon>
        <taxon>Alphaproteobacteria</taxon>
        <taxon>Caulobacterales</taxon>
        <taxon>Caulobacteraceae</taxon>
        <taxon>Phenylobacterium</taxon>
    </lineage>
</organism>
<evidence type="ECO:0000256" key="3">
    <source>
        <dbReference type="ARBA" id="ARBA00023125"/>
    </source>
</evidence>
<comment type="caution">
    <text evidence="6">The sequence shown here is derived from an EMBL/GenBank/DDBJ whole genome shotgun (WGS) entry which is preliminary data.</text>
</comment>
<dbReference type="GO" id="GO:0032993">
    <property type="term" value="C:protein-DNA complex"/>
    <property type="evidence" value="ECO:0007669"/>
    <property type="project" value="TreeGrafter"/>
</dbReference>